<dbReference type="EMBL" id="JAUJEB010000007">
    <property type="protein sequence ID" value="MDN5215963.1"/>
    <property type="molecule type" value="Genomic_DNA"/>
</dbReference>
<dbReference type="RefSeq" id="WP_346761298.1">
    <property type="nucleotide sequence ID" value="NZ_JAUJEB010000007.1"/>
</dbReference>
<reference evidence="1" key="1">
    <citation type="submission" date="2023-06" db="EMBL/GenBank/DDBJ databases">
        <title>Genomic of Agaribacillus aureum.</title>
        <authorList>
            <person name="Wang G."/>
        </authorList>
    </citation>
    <scope>NUCLEOTIDE SEQUENCE</scope>
    <source>
        <strain evidence="1">BMA12</strain>
    </source>
</reference>
<gene>
    <name evidence="1" type="ORF">QQ020_28050</name>
</gene>
<accession>A0ABT8LEF7</accession>
<protein>
    <submittedName>
        <fullName evidence="1">Uncharacterized protein</fullName>
    </submittedName>
</protein>
<evidence type="ECO:0000313" key="1">
    <source>
        <dbReference type="EMBL" id="MDN5215963.1"/>
    </source>
</evidence>
<proteinExistence type="predicted"/>
<keyword evidence="2" id="KW-1185">Reference proteome</keyword>
<comment type="caution">
    <text evidence="1">The sequence shown here is derived from an EMBL/GenBank/DDBJ whole genome shotgun (WGS) entry which is preliminary data.</text>
</comment>
<evidence type="ECO:0000313" key="2">
    <source>
        <dbReference type="Proteomes" id="UP001172083"/>
    </source>
</evidence>
<sequence>MRKFLIHSFLLLTIFSATIILINFISEEDEYSSDYMAAIIDKHERANSIKEPKIILTGGSNVAFGIDSEELQKAFSIPVVNLALHRQLGLSFILKELKYAIKEGDIVFLCIEYFFPGEGEYKLQRHTSDYYKEAELFYSPNKYDDLKLYLEETRLKYIDLFNSENVGAKQGNPDLKDSMNPLVYSRDAFNKYGDVVGHLDKKNPGFLRGRGTVFKYRFWEGISAINEFYAYAREMNVNVFYLFPPYPSSDFSKGYDIISQLRSDLNSHLKVEILNAPEDFVYPDSDFFDTIYHLNKNGRAKRTKKLIELIANSGNVQEQIRSIKSGNHASY</sequence>
<dbReference type="Proteomes" id="UP001172083">
    <property type="component" value="Unassembled WGS sequence"/>
</dbReference>
<name>A0ABT8LEF7_9BACT</name>
<organism evidence="1 2">
    <name type="scientific">Agaribacillus aureus</name>
    <dbReference type="NCBI Taxonomy" id="3051825"/>
    <lineage>
        <taxon>Bacteria</taxon>
        <taxon>Pseudomonadati</taxon>
        <taxon>Bacteroidota</taxon>
        <taxon>Cytophagia</taxon>
        <taxon>Cytophagales</taxon>
        <taxon>Splendidivirgaceae</taxon>
        <taxon>Agaribacillus</taxon>
    </lineage>
</organism>